<evidence type="ECO:0000256" key="1">
    <source>
        <dbReference type="SAM" id="Phobius"/>
    </source>
</evidence>
<organism evidence="2 3">
    <name type="scientific">Tritrichomonas musculus</name>
    <dbReference type="NCBI Taxonomy" id="1915356"/>
    <lineage>
        <taxon>Eukaryota</taxon>
        <taxon>Metamonada</taxon>
        <taxon>Parabasalia</taxon>
        <taxon>Tritrichomonadida</taxon>
        <taxon>Tritrichomonadidae</taxon>
        <taxon>Tritrichomonas</taxon>
    </lineage>
</organism>
<keyword evidence="1" id="KW-0472">Membrane</keyword>
<comment type="caution">
    <text evidence="2">The sequence shown here is derived from an EMBL/GenBank/DDBJ whole genome shotgun (WGS) entry which is preliminary data.</text>
</comment>
<name>A0ABR2JKM7_9EUKA</name>
<keyword evidence="1" id="KW-1133">Transmembrane helix</keyword>
<protein>
    <submittedName>
        <fullName evidence="2">Uncharacterized protein</fullName>
    </submittedName>
</protein>
<feature type="transmembrane region" description="Helical" evidence="1">
    <location>
        <begin position="52"/>
        <end position="70"/>
    </location>
</feature>
<dbReference type="Proteomes" id="UP001470230">
    <property type="component" value="Unassembled WGS sequence"/>
</dbReference>
<gene>
    <name evidence="2" type="ORF">M9Y10_004769</name>
</gene>
<evidence type="ECO:0000313" key="2">
    <source>
        <dbReference type="EMBL" id="KAK8878006.1"/>
    </source>
</evidence>
<proteinExistence type="predicted"/>
<evidence type="ECO:0000313" key="3">
    <source>
        <dbReference type="Proteomes" id="UP001470230"/>
    </source>
</evidence>
<feature type="transmembrane region" description="Helical" evidence="1">
    <location>
        <begin position="20"/>
        <end position="40"/>
    </location>
</feature>
<accession>A0ABR2JKM7</accession>
<keyword evidence="1" id="KW-0812">Transmembrane</keyword>
<reference evidence="2 3" key="1">
    <citation type="submission" date="2024-04" db="EMBL/GenBank/DDBJ databases">
        <title>Tritrichomonas musculus Genome.</title>
        <authorList>
            <person name="Alves-Ferreira E."/>
            <person name="Grigg M."/>
            <person name="Lorenzi H."/>
            <person name="Galac M."/>
        </authorList>
    </citation>
    <scope>NUCLEOTIDE SEQUENCE [LARGE SCALE GENOMIC DNA]</scope>
    <source>
        <strain evidence="2 3">EAF2021</strain>
    </source>
</reference>
<sequence length="86" mass="10097">MNINNVVEPVKKLWNDKPKAILCVIGVTVFTWILLYLGFLPFYSTSPMEEKLAYLFPIWIFLGLVGYAYLNYRVQNYDFQGKPKIE</sequence>
<keyword evidence="3" id="KW-1185">Reference proteome</keyword>
<dbReference type="EMBL" id="JAPFFF010000011">
    <property type="protein sequence ID" value="KAK8878006.1"/>
    <property type="molecule type" value="Genomic_DNA"/>
</dbReference>